<dbReference type="GO" id="GO:0016757">
    <property type="term" value="F:glycosyltransferase activity"/>
    <property type="evidence" value="ECO:0007669"/>
    <property type="project" value="InterPro"/>
</dbReference>
<evidence type="ECO:0000256" key="1">
    <source>
        <dbReference type="SAM" id="MobiDB-lite"/>
    </source>
</evidence>
<feature type="compositionally biased region" description="Basic and acidic residues" evidence="1">
    <location>
        <begin position="41"/>
        <end position="54"/>
    </location>
</feature>
<dbReference type="PANTHER" id="PTHR47483:SF1">
    <property type="entry name" value="BETA-ARABINOFURANOSYLTRANSFERASE RAY1"/>
    <property type="match status" value="1"/>
</dbReference>
<feature type="region of interest" description="Disordered" evidence="1">
    <location>
        <begin position="1"/>
        <end position="60"/>
    </location>
</feature>
<dbReference type="InterPro" id="IPR044575">
    <property type="entry name" value="RAY1-like"/>
</dbReference>
<proteinExistence type="predicted"/>
<sequence length="832" mass="93988">MDWEDRSQNVPLPRGDSSSILSMKTRESQGRRGKSGTSKVTHHEDSIEARRNRELPSSAREKKARRWSGWRHLSRLSRTLNHYVQRQFPEWSPVIYRIWITALTLLTVQVLFRGRPVFLGSETVERLFPLEPSMHMKLEIFTAPKPFIGIDRENQIRALESWMALRPRPRITFLGHEEGYEEISKSYGVILDRRVDRNLLGVPLFNSVLDRVNASASRKRGTVVIFLNSDILLFYDFVFTVRKIMHDYKDWFAVAARWDLDSIPPPNEFEDSASYRNRIGNLARTEGTLHTYGGIDLWAWSSPGPPLTDATMPHFVYGRGKYDNWLTHEAITSDKRAVIDISEACTLVHLKHDYHLVREGMQIPTGQAALADSGTGLKKSFWNERKDQKIELFINILLAQSSGSYRNQMGTILHAPFKIGSCYESAGICNFYRRRPHACRCEYSPFVHKAQNDPYAVHHSRTIFCGLQSASSDEGSPATESATHNQSSGTLFLDGNIKLSGREEFYEKGNGDARSDRKVLSFGFEDGAAVRELHSLLSEDRSDGNLITFGFPFTAEGILERTIRSQTVIATSATFAERNLLLNFVCMLRRIHMESFIVEATDDAMYQFAALRGIPVYLETLETSMTGKIQVAQQQEMAPFRVVRRLTGFNRTIIFCSLRTLWIGKPSDIPHLLVREYFDVGVFRHTGDVISLPNQGFVVDVLIGRGNGAIPLMDRFLASFSSDPGLSLSARILSVSCGRTGEHFVSGSLCSAPGGYQTVFFENDGILEETQRNPANLWTASTNPFDTISRSSRALIINHAEFLGLPASSQILELQRKSCLKVRAVADLCIYE</sequence>
<evidence type="ECO:0008006" key="3">
    <source>
        <dbReference type="Google" id="ProtNLM"/>
    </source>
</evidence>
<name>A0A7S1XDT7_9RHOD</name>
<organism evidence="2">
    <name type="scientific">Compsopogon caeruleus</name>
    <dbReference type="NCBI Taxonomy" id="31354"/>
    <lineage>
        <taxon>Eukaryota</taxon>
        <taxon>Rhodophyta</taxon>
        <taxon>Compsopogonophyceae</taxon>
        <taxon>Compsopogonales</taxon>
        <taxon>Compsopogonaceae</taxon>
        <taxon>Compsopogon</taxon>
    </lineage>
</organism>
<dbReference type="AlphaFoldDB" id="A0A7S1XDT7"/>
<dbReference type="EMBL" id="HBGH01006223">
    <property type="protein sequence ID" value="CAD9231251.1"/>
    <property type="molecule type" value="Transcribed_RNA"/>
</dbReference>
<protein>
    <recommendedName>
        <fullName evidence="3">Nucleotide-diphospho-sugar transferase domain-containing protein</fullName>
    </recommendedName>
</protein>
<evidence type="ECO:0000313" key="2">
    <source>
        <dbReference type="EMBL" id="CAD9231251.1"/>
    </source>
</evidence>
<gene>
    <name evidence="2" type="ORF">CCAE0312_LOCUS3307</name>
</gene>
<accession>A0A7S1XDT7</accession>
<reference evidence="2" key="1">
    <citation type="submission" date="2021-01" db="EMBL/GenBank/DDBJ databases">
        <authorList>
            <person name="Corre E."/>
            <person name="Pelletier E."/>
            <person name="Niang G."/>
            <person name="Scheremetjew M."/>
            <person name="Finn R."/>
            <person name="Kale V."/>
            <person name="Holt S."/>
            <person name="Cochrane G."/>
            <person name="Meng A."/>
            <person name="Brown T."/>
            <person name="Cohen L."/>
        </authorList>
    </citation>
    <scope>NUCLEOTIDE SEQUENCE</scope>
    <source>
        <strain evidence="2">SAG 36.94</strain>
    </source>
</reference>
<dbReference type="PANTHER" id="PTHR47483">
    <property type="entry name" value="BETA-ARABINOFURANOSYLTRANSFERASE RAY1"/>
    <property type="match status" value="1"/>
</dbReference>